<evidence type="ECO:0000313" key="2">
    <source>
        <dbReference type="EMBL" id="MBA8827898.1"/>
    </source>
</evidence>
<evidence type="ECO:0000313" key="3">
    <source>
        <dbReference type="Proteomes" id="UP000569329"/>
    </source>
</evidence>
<proteinExistence type="predicted"/>
<protein>
    <submittedName>
        <fullName evidence="2">Uncharacterized protein</fullName>
    </submittedName>
</protein>
<evidence type="ECO:0000256" key="1">
    <source>
        <dbReference type="SAM" id="MobiDB-lite"/>
    </source>
</evidence>
<accession>A0A839EAM7</accession>
<feature type="region of interest" description="Disordered" evidence="1">
    <location>
        <begin position="201"/>
        <end position="237"/>
    </location>
</feature>
<gene>
    <name evidence="2" type="ORF">FHX42_005305</name>
</gene>
<reference evidence="2 3" key="1">
    <citation type="submission" date="2020-07" db="EMBL/GenBank/DDBJ databases">
        <title>Sequencing the genomes of 1000 actinobacteria strains.</title>
        <authorList>
            <person name="Klenk H.-P."/>
        </authorList>
    </citation>
    <scope>NUCLEOTIDE SEQUENCE [LARGE SCALE GENOMIC DNA]</scope>
    <source>
        <strain evidence="2 3">DSM 45975</strain>
    </source>
</reference>
<feature type="compositionally biased region" description="Basic residues" evidence="1">
    <location>
        <begin position="208"/>
        <end position="222"/>
    </location>
</feature>
<keyword evidence="3" id="KW-1185">Reference proteome</keyword>
<organism evidence="2 3">
    <name type="scientific">Halosaccharopolyspora lacisalsi</name>
    <dbReference type="NCBI Taxonomy" id="1000566"/>
    <lineage>
        <taxon>Bacteria</taxon>
        <taxon>Bacillati</taxon>
        <taxon>Actinomycetota</taxon>
        <taxon>Actinomycetes</taxon>
        <taxon>Pseudonocardiales</taxon>
        <taxon>Pseudonocardiaceae</taxon>
        <taxon>Halosaccharopolyspora</taxon>
    </lineage>
</organism>
<comment type="caution">
    <text evidence="2">The sequence shown here is derived from an EMBL/GenBank/DDBJ whole genome shotgun (WGS) entry which is preliminary data.</text>
</comment>
<dbReference type="Proteomes" id="UP000569329">
    <property type="component" value="Unassembled WGS sequence"/>
</dbReference>
<dbReference type="EMBL" id="JACGWZ010000013">
    <property type="protein sequence ID" value="MBA8827898.1"/>
    <property type="molecule type" value="Genomic_DNA"/>
</dbReference>
<dbReference type="AlphaFoldDB" id="A0A839EAM7"/>
<name>A0A839EAM7_9PSEU</name>
<sequence>MLLFASTATSTQVPDQDRALAVLQFFRGTLSDVQLKEFHDRIKDERDPVDEPEVTDLVAALHDRWSGEPDAHDYDDSALVITTQSVRPDQPVTTRVVSQDRLDELDTSERDSVDLVAPMDLELDMVFTRPKGFVTRIVHSGIGTQAGIGDQAWSIGFLLDAALSPQDAAHVQARWGSSDPDDLLDIRPMADIVTALLSGWGEQDRSNRAQRRSAARAPKKRPGNPGGNKSRKTSPAS</sequence>